<dbReference type="PROSITE" id="PS51257">
    <property type="entry name" value="PROKAR_LIPOPROTEIN"/>
    <property type="match status" value="1"/>
</dbReference>
<feature type="signal peptide" evidence="1">
    <location>
        <begin position="1"/>
        <end position="31"/>
    </location>
</feature>
<evidence type="ECO:0008006" key="4">
    <source>
        <dbReference type="Google" id="ProtNLM"/>
    </source>
</evidence>
<feature type="chain" id="PRO_5013318612" description="OmpA family protein" evidence="1">
    <location>
        <begin position="32"/>
        <end position="164"/>
    </location>
</feature>
<accession>A0A1T5DV43</accession>
<dbReference type="Proteomes" id="UP000190044">
    <property type="component" value="Unassembled WGS sequence"/>
</dbReference>
<evidence type="ECO:0000313" key="3">
    <source>
        <dbReference type="Proteomes" id="UP000190044"/>
    </source>
</evidence>
<dbReference type="RefSeq" id="WP_079639262.1">
    <property type="nucleotide sequence ID" value="NZ_FUYP01000016.1"/>
</dbReference>
<evidence type="ECO:0000313" key="2">
    <source>
        <dbReference type="EMBL" id="SKB75511.1"/>
    </source>
</evidence>
<keyword evidence="1" id="KW-0732">Signal</keyword>
<dbReference type="AlphaFoldDB" id="A0A1T5DV43"/>
<dbReference type="OrthoDB" id="7447789at2"/>
<reference evidence="3" key="1">
    <citation type="submission" date="2017-02" db="EMBL/GenBank/DDBJ databases">
        <authorList>
            <person name="Varghese N."/>
            <person name="Submissions S."/>
        </authorList>
    </citation>
    <scope>NUCLEOTIDE SEQUENCE [LARGE SCALE GENOMIC DNA]</scope>
    <source>
        <strain evidence="3">R11H</strain>
    </source>
</reference>
<protein>
    <recommendedName>
        <fullName evidence="4">OmpA family protein</fullName>
    </recommendedName>
</protein>
<gene>
    <name evidence="2" type="ORF">SAMN06295937_101681</name>
</gene>
<proteinExistence type="predicted"/>
<keyword evidence="3" id="KW-1185">Reference proteome</keyword>
<dbReference type="EMBL" id="FUYP01000016">
    <property type="protein sequence ID" value="SKB75511.1"/>
    <property type="molecule type" value="Genomic_DNA"/>
</dbReference>
<sequence>MARPLILVTSVLFIGAAALSLQSCGAESVEAAPTDGPANGLVSLPDGSTFVAPKGSFSRAVADWLAAREGAEAEFIFAGFVEDRPRFTRRGLGQAANLATILRGAPAASIEIAGDEAQAKALAHMLDDRGIGSDRMKVIPAAGLGSMLIRIHRGSTAPLMTATP</sequence>
<organism evidence="2 3">
    <name type="scientific">Sphingopyxis flava</name>
    <dbReference type="NCBI Taxonomy" id="1507287"/>
    <lineage>
        <taxon>Bacteria</taxon>
        <taxon>Pseudomonadati</taxon>
        <taxon>Pseudomonadota</taxon>
        <taxon>Alphaproteobacteria</taxon>
        <taxon>Sphingomonadales</taxon>
        <taxon>Sphingomonadaceae</taxon>
        <taxon>Sphingopyxis</taxon>
    </lineage>
</organism>
<evidence type="ECO:0000256" key="1">
    <source>
        <dbReference type="SAM" id="SignalP"/>
    </source>
</evidence>
<name>A0A1T5DV43_9SPHN</name>